<organism evidence="8 9">
    <name type="scientific">Carnegiea gigantea</name>
    <dbReference type="NCBI Taxonomy" id="171969"/>
    <lineage>
        <taxon>Eukaryota</taxon>
        <taxon>Viridiplantae</taxon>
        <taxon>Streptophyta</taxon>
        <taxon>Embryophyta</taxon>
        <taxon>Tracheophyta</taxon>
        <taxon>Spermatophyta</taxon>
        <taxon>Magnoliopsida</taxon>
        <taxon>eudicotyledons</taxon>
        <taxon>Gunneridae</taxon>
        <taxon>Pentapetalae</taxon>
        <taxon>Caryophyllales</taxon>
        <taxon>Cactineae</taxon>
        <taxon>Cactaceae</taxon>
        <taxon>Cactoideae</taxon>
        <taxon>Echinocereeae</taxon>
        <taxon>Carnegiea</taxon>
    </lineage>
</organism>
<accession>A0A9Q1K1T9</accession>
<feature type="binding site" evidence="6">
    <location>
        <position position="257"/>
    </location>
    <ligand>
        <name>Ca(2+)</name>
        <dbReference type="ChEBI" id="CHEBI:29108"/>
        <label>2</label>
    </ligand>
</feature>
<feature type="binding site" evidence="6">
    <location>
        <position position="25"/>
    </location>
    <ligand>
        <name>Ca(2+)</name>
        <dbReference type="ChEBI" id="CHEBI:29108"/>
        <label>1</label>
    </ligand>
</feature>
<keyword evidence="4 7" id="KW-0041">Annexin</keyword>
<evidence type="ECO:0000313" key="9">
    <source>
        <dbReference type="Proteomes" id="UP001153076"/>
    </source>
</evidence>
<dbReference type="Proteomes" id="UP001153076">
    <property type="component" value="Unassembled WGS sequence"/>
</dbReference>
<evidence type="ECO:0000256" key="2">
    <source>
        <dbReference type="ARBA" id="ARBA00022737"/>
    </source>
</evidence>
<evidence type="ECO:0000256" key="1">
    <source>
        <dbReference type="ARBA" id="ARBA00022723"/>
    </source>
</evidence>
<dbReference type="GO" id="GO:0009651">
    <property type="term" value="P:response to salt stress"/>
    <property type="evidence" value="ECO:0007669"/>
    <property type="project" value="TreeGrafter"/>
</dbReference>
<feature type="binding site" evidence="6">
    <location>
        <position position="255"/>
    </location>
    <ligand>
        <name>Ca(2+)</name>
        <dbReference type="ChEBI" id="CHEBI:29108"/>
        <label>2</label>
    </ligand>
</feature>
<dbReference type="SUPFAM" id="SSF47874">
    <property type="entry name" value="Annexin"/>
    <property type="match status" value="1"/>
</dbReference>
<keyword evidence="5 7" id="KW-0111">Calcium/phospholipid-binding</keyword>
<dbReference type="PANTHER" id="PTHR10502:SF193">
    <property type="entry name" value="ANNEXIN D8"/>
    <property type="match status" value="1"/>
</dbReference>
<dbReference type="GO" id="GO:0001786">
    <property type="term" value="F:phosphatidylserine binding"/>
    <property type="evidence" value="ECO:0007669"/>
    <property type="project" value="TreeGrafter"/>
</dbReference>
<evidence type="ECO:0000256" key="6">
    <source>
        <dbReference type="PIRSR" id="PIRSR609118-1"/>
    </source>
</evidence>
<comment type="similarity">
    <text evidence="7">Belongs to the annexin family.</text>
</comment>
<evidence type="ECO:0000256" key="3">
    <source>
        <dbReference type="ARBA" id="ARBA00022837"/>
    </source>
</evidence>
<evidence type="ECO:0000313" key="8">
    <source>
        <dbReference type="EMBL" id="KAJ8435596.1"/>
    </source>
</evidence>
<comment type="domain">
    <text evidence="7">A pair of annexin repeats may form one binding site for calcium and phospholipid.</text>
</comment>
<dbReference type="PRINTS" id="PR01814">
    <property type="entry name" value="ANNEXINPLANT"/>
</dbReference>
<dbReference type="GO" id="GO:0005737">
    <property type="term" value="C:cytoplasm"/>
    <property type="evidence" value="ECO:0007669"/>
    <property type="project" value="TreeGrafter"/>
</dbReference>
<feature type="binding site" evidence="6">
    <location>
        <position position="253"/>
    </location>
    <ligand>
        <name>Ca(2+)</name>
        <dbReference type="ChEBI" id="CHEBI:29108"/>
        <label>2</label>
    </ligand>
</feature>
<dbReference type="InterPro" id="IPR009118">
    <property type="entry name" value="AnnexinD_plant"/>
</dbReference>
<comment type="caution">
    <text evidence="8">The sequence shown here is derived from an EMBL/GenBank/DDBJ whole genome shotgun (WGS) entry which is preliminary data.</text>
</comment>
<keyword evidence="3 6" id="KW-0106">Calcium</keyword>
<dbReference type="PROSITE" id="PS51897">
    <property type="entry name" value="ANNEXIN_2"/>
    <property type="match status" value="4"/>
</dbReference>
<protein>
    <recommendedName>
        <fullName evidence="7">Annexin</fullName>
    </recommendedName>
</protein>
<dbReference type="PANTHER" id="PTHR10502">
    <property type="entry name" value="ANNEXIN"/>
    <property type="match status" value="1"/>
</dbReference>
<feature type="binding site" evidence="6">
    <location>
        <position position="295"/>
    </location>
    <ligand>
        <name>Ca(2+)</name>
        <dbReference type="ChEBI" id="CHEBI:29108"/>
        <label>3</label>
    </ligand>
</feature>
<dbReference type="GO" id="GO:0009409">
    <property type="term" value="P:response to cold"/>
    <property type="evidence" value="ECO:0007669"/>
    <property type="project" value="TreeGrafter"/>
</dbReference>
<evidence type="ECO:0000256" key="4">
    <source>
        <dbReference type="ARBA" id="ARBA00023216"/>
    </source>
</evidence>
<reference evidence="8" key="1">
    <citation type="submission" date="2022-04" db="EMBL/GenBank/DDBJ databases">
        <title>Carnegiea gigantea Genome sequencing and assembly v2.</title>
        <authorList>
            <person name="Copetti D."/>
            <person name="Sanderson M.J."/>
            <person name="Burquez A."/>
            <person name="Wojciechowski M.F."/>
        </authorList>
    </citation>
    <scope>NUCLEOTIDE SEQUENCE</scope>
    <source>
        <strain evidence="8">SGP5-SGP5p</strain>
        <tissue evidence="8">Aerial part</tissue>
    </source>
</reference>
<keyword evidence="1 6" id="KW-0479">Metal-binding</keyword>
<dbReference type="InterPro" id="IPR018502">
    <property type="entry name" value="Annexin_repeat"/>
</dbReference>
<dbReference type="FunFam" id="1.10.220.10:FF:000009">
    <property type="entry name" value="Annexin"/>
    <property type="match status" value="1"/>
</dbReference>
<dbReference type="GO" id="GO:0009408">
    <property type="term" value="P:response to heat"/>
    <property type="evidence" value="ECO:0007669"/>
    <property type="project" value="TreeGrafter"/>
</dbReference>
<evidence type="ECO:0000256" key="5">
    <source>
        <dbReference type="ARBA" id="ARBA00023302"/>
    </source>
</evidence>
<dbReference type="FunFam" id="1.10.220.10:FF:000008">
    <property type="entry name" value="Annexin"/>
    <property type="match status" value="1"/>
</dbReference>
<dbReference type="InterPro" id="IPR037104">
    <property type="entry name" value="Annexin_sf"/>
</dbReference>
<dbReference type="InterPro" id="IPR018252">
    <property type="entry name" value="Annexin_repeat_CS"/>
</dbReference>
<keyword evidence="9" id="KW-1185">Reference proteome</keyword>
<feature type="binding site" evidence="6">
    <location>
        <position position="297"/>
    </location>
    <ligand>
        <name>Ca(2+)</name>
        <dbReference type="ChEBI" id="CHEBI:29108"/>
        <label>2</label>
    </ligand>
</feature>
<dbReference type="Gene3D" id="1.10.220.10">
    <property type="entry name" value="Annexin"/>
    <property type="match status" value="4"/>
</dbReference>
<dbReference type="EMBL" id="JAKOGI010000403">
    <property type="protein sequence ID" value="KAJ8435596.1"/>
    <property type="molecule type" value="Genomic_DNA"/>
</dbReference>
<dbReference type="PRINTS" id="PR00196">
    <property type="entry name" value="ANNEXIN"/>
</dbReference>
<dbReference type="SMART" id="SM00335">
    <property type="entry name" value="ANX"/>
    <property type="match status" value="3"/>
</dbReference>
<dbReference type="InterPro" id="IPR001464">
    <property type="entry name" value="Annexin"/>
</dbReference>
<dbReference type="GO" id="GO:0005544">
    <property type="term" value="F:calcium-dependent phospholipid binding"/>
    <property type="evidence" value="ECO:0007669"/>
    <property type="project" value="UniProtKB-KW"/>
</dbReference>
<dbReference type="GO" id="GO:0005509">
    <property type="term" value="F:calcium ion binding"/>
    <property type="evidence" value="ECO:0007669"/>
    <property type="project" value="InterPro"/>
</dbReference>
<dbReference type="PROSITE" id="PS00223">
    <property type="entry name" value="ANNEXIN_1"/>
    <property type="match status" value="1"/>
</dbReference>
<feature type="binding site" evidence="6">
    <location>
        <position position="67"/>
    </location>
    <ligand>
        <name>Ca(2+)</name>
        <dbReference type="ChEBI" id="CHEBI:29108"/>
        <label>1</label>
    </ligand>
</feature>
<gene>
    <name evidence="8" type="ORF">Cgig2_021750</name>
</gene>
<dbReference type="GO" id="GO:0005886">
    <property type="term" value="C:plasma membrane"/>
    <property type="evidence" value="ECO:0007669"/>
    <property type="project" value="TreeGrafter"/>
</dbReference>
<dbReference type="GO" id="GO:0009414">
    <property type="term" value="P:response to water deprivation"/>
    <property type="evidence" value="ECO:0007669"/>
    <property type="project" value="TreeGrafter"/>
</dbReference>
<dbReference type="Pfam" id="PF00191">
    <property type="entry name" value="Annexin"/>
    <property type="match status" value="3"/>
</dbReference>
<name>A0A9Q1K1T9_9CARY</name>
<keyword evidence="2 7" id="KW-0677">Repeat</keyword>
<dbReference type="AlphaFoldDB" id="A0A9Q1K1T9"/>
<evidence type="ECO:0000256" key="7">
    <source>
        <dbReference type="RuleBase" id="RU003540"/>
    </source>
</evidence>
<sequence length="315" mass="36205">MATIIVPNHPDPHDDAEVLRKACEGWGTDEGGIIKVIGHRNAGQRKMIKEAYQSKYNEDLIRRFEKELSGDFERAVYRWMLEPFDRDAVLCHVSLKEKKADFRTIIELSCIPHADEVLQMKRAYYARYNCSLEEDVASHFTGEMRMLMLLLVSVHRFESDITDVKLAEKEAEILHDCIKKKEFKHEEMIRIVTTRNKTQLIATFYRFKNAYNTPVTKSLAVDKDDNFVAALQTAIKCIKSPQKYLESVVSNAINKRGTDEDDLTRVVVTRAEKDLAQIKDLFHKKNGVKLEDAVAKEISGDYKKFILTLLGANCD</sequence>
<proteinExistence type="inferred from homology"/>
<dbReference type="OrthoDB" id="37886at2759"/>
<dbReference type="FunFam" id="1.10.220.10:FF:000001">
    <property type="entry name" value="Annexin"/>
    <property type="match status" value="1"/>
</dbReference>
<feature type="binding site" evidence="6">
    <location>
        <position position="27"/>
    </location>
    <ligand>
        <name>Ca(2+)</name>
        <dbReference type="ChEBI" id="CHEBI:29108"/>
        <label>1</label>
    </ligand>
</feature>